<dbReference type="GeneID" id="301683010"/>
<name>A0A5M3T2Y5_LIMPL</name>
<comment type="caution">
    <text evidence="2">The sequence shown here is derived from an EMBL/GenBank/DDBJ whole genome shotgun (WGS) entry which is preliminary data.</text>
</comment>
<organism evidence="2 3">
    <name type="scientific">Limnospira platensis NIES-46</name>
    <dbReference type="NCBI Taxonomy" id="1236695"/>
    <lineage>
        <taxon>Bacteria</taxon>
        <taxon>Bacillati</taxon>
        <taxon>Cyanobacteriota</taxon>
        <taxon>Cyanophyceae</taxon>
        <taxon>Oscillatoriophycideae</taxon>
        <taxon>Oscillatoriales</taxon>
        <taxon>Sirenicapillariaceae</taxon>
        <taxon>Limnospira</taxon>
    </lineage>
</organism>
<dbReference type="Proteomes" id="UP000326169">
    <property type="component" value="Unassembled WGS sequence"/>
</dbReference>
<protein>
    <submittedName>
        <fullName evidence="2">Uncharacterized protein</fullName>
    </submittedName>
</protein>
<dbReference type="EMBL" id="BIMW01000089">
    <property type="protein sequence ID" value="GCE94103.1"/>
    <property type="molecule type" value="Genomic_DNA"/>
</dbReference>
<keyword evidence="3" id="KW-1185">Reference proteome</keyword>
<feature type="region of interest" description="Disordered" evidence="1">
    <location>
        <begin position="24"/>
        <end position="67"/>
    </location>
</feature>
<evidence type="ECO:0000313" key="2">
    <source>
        <dbReference type="EMBL" id="GCE94103.1"/>
    </source>
</evidence>
<evidence type="ECO:0000313" key="3">
    <source>
        <dbReference type="Proteomes" id="UP000326169"/>
    </source>
</evidence>
<evidence type="ECO:0000256" key="1">
    <source>
        <dbReference type="SAM" id="MobiDB-lite"/>
    </source>
</evidence>
<sequence>MSISMVEDFSPMVVQEVTRMQNHIGKLDSSKRKEKTSELVVHPVGTDSPSSRNRAKSSGSADYEKLPQLSPSTRIRLALEKLQGFEKVEEQFQHWGIKFHNAIALQPSNPRFGIEPGVTVLMGAPKGGTLEVTFSDGVRQVWARVTSSRHTVMSAFDKNGQLLATDEMKVNKPSDSIGSVLPNAELTVTAENISKITFYTFDAQLIVNHLKVQF</sequence>
<dbReference type="RefSeq" id="WP_152088529.1">
    <property type="nucleotide sequence ID" value="NZ_BIMW01000089.1"/>
</dbReference>
<accession>A0A5M3T2Y5</accession>
<gene>
    <name evidence="2" type="ORF">NIES46_21550</name>
</gene>
<feature type="compositionally biased region" description="Basic and acidic residues" evidence="1">
    <location>
        <begin position="25"/>
        <end position="37"/>
    </location>
</feature>
<reference evidence="2 3" key="1">
    <citation type="journal article" date="2019" name="J Genomics">
        <title>The Draft Genome of a Hydrogen-producing Cyanobacterium, Arthrospira platensis NIES-46.</title>
        <authorList>
            <person name="Suzuki S."/>
            <person name="Yamaguchi H."/>
            <person name="Kawachi M."/>
        </authorList>
    </citation>
    <scope>NUCLEOTIDE SEQUENCE [LARGE SCALE GENOMIC DNA]</scope>
    <source>
        <strain evidence="2 3">NIES-46</strain>
    </source>
</reference>
<proteinExistence type="predicted"/>
<feature type="compositionally biased region" description="Polar residues" evidence="1">
    <location>
        <begin position="47"/>
        <end position="60"/>
    </location>
</feature>